<protein>
    <recommendedName>
        <fullName evidence="4">Flavodoxin</fullName>
    </recommendedName>
</protein>
<gene>
    <name evidence="2" type="ORF">ACFFRE_11350</name>
</gene>
<keyword evidence="1" id="KW-1133">Transmembrane helix</keyword>
<reference evidence="2 3" key="1">
    <citation type="submission" date="2024-09" db="EMBL/GenBank/DDBJ databases">
        <authorList>
            <person name="Sun Q."/>
            <person name="Mori K."/>
        </authorList>
    </citation>
    <scope>NUCLEOTIDE SEQUENCE [LARGE SCALE GENOMIC DNA]</scope>
    <source>
        <strain evidence="2 3">JCM 15389</strain>
    </source>
</reference>
<evidence type="ECO:0000313" key="3">
    <source>
        <dbReference type="Proteomes" id="UP001589788"/>
    </source>
</evidence>
<dbReference type="EMBL" id="JBHLYQ010000144">
    <property type="protein sequence ID" value="MFC0082727.1"/>
    <property type="molecule type" value="Genomic_DNA"/>
</dbReference>
<feature type="non-terminal residue" evidence="2">
    <location>
        <position position="1"/>
    </location>
</feature>
<evidence type="ECO:0008006" key="4">
    <source>
        <dbReference type="Google" id="ProtNLM"/>
    </source>
</evidence>
<evidence type="ECO:0000313" key="2">
    <source>
        <dbReference type="EMBL" id="MFC0082727.1"/>
    </source>
</evidence>
<keyword evidence="1" id="KW-0472">Membrane</keyword>
<dbReference type="SUPFAM" id="SSF52218">
    <property type="entry name" value="Flavoproteins"/>
    <property type="match status" value="1"/>
</dbReference>
<sequence length="106" mass="11143">GADALAWADLLVLGTWVEGALVAGVGPARRTRAWLAALPPLAGLPVATFCSYAFAPRDTLAQMRRALLDRGGRILAEAAFRRAGRPHELGVFADRILAAVPQGARA</sequence>
<dbReference type="Proteomes" id="UP001589788">
    <property type="component" value="Unassembled WGS sequence"/>
</dbReference>
<dbReference type="InterPro" id="IPR029039">
    <property type="entry name" value="Flavoprotein-like_sf"/>
</dbReference>
<evidence type="ECO:0000256" key="1">
    <source>
        <dbReference type="SAM" id="Phobius"/>
    </source>
</evidence>
<accession>A0ABV6C6W8</accession>
<comment type="caution">
    <text evidence="2">The sequence shown here is derived from an EMBL/GenBank/DDBJ whole genome shotgun (WGS) entry which is preliminary data.</text>
</comment>
<name>A0ABV6C6W8_9ACTN</name>
<keyword evidence="3" id="KW-1185">Reference proteome</keyword>
<keyword evidence="1" id="KW-0812">Transmembrane</keyword>
<organism evidence="2 3">
    <name type="scientific">Aciditerrimonas ferrireducens</name>
    <dbReference type="NCBI Taxonomy" id="667306"/>
    <lineage>
        <taxon>Bacteria</taxon>
        <taxon>Bacillati</taxon>
        <taxon>Actinomycetota</taxon>
        <taxon>Acidimicrobiia</taxon>
        <taxon>Acidimicrobiales</taxon>
        <taxon>Acidimicrobiaceae</taxon>
        <taxon>Aciditerrimonas</taxon>
    </lineage>
</organism>
<proteinExistence type="predicted"/>
<dbReference type="Gene3D" id="3.40.50.360">
    <property type="match status" value="1"/>
</dbReference>
<feature type="transmembrane region" description="Helical" evidence="1">
    <location>
        <begin position="33"/>
        <end position="55"/>
    </location>
</feature>